<feature type="domain" description="Glycine transporter" evidence="8">
    <location>
        <begin position="94"/>
        <end position="163"/>
    </location>
</feature>
<evidence type="ECO:0000256" key="5">
    <source>
        <dbReference type="ARBA" id="ARBA00022989"/>
    </source>
</evidence>
<dbReference type="Pfam" id="PF03458">
    <property type="entry name" value="Gly_transporter"/>
    <property type="match status" value="2"/>
</dbReference>
<comment type="similarity">
    <text evidence="2">Belongs to the UPF0126 family.</text>
</comment>
<keyword evidence="5 7" id="KW-1133">Transmembrane helix</keyword>
<comment type="subcellular location">
    <subcellularLocation>
        <location evidence="1">Cell membrane</location>
        <topology evidence="1">Multi-pass membrane protein</topology>
    </subcellularLocation>
</comment>
<evidence type="ECO:0000256" key="1">
    <source>
        <dbReference type="ARBA" id="ARBA00004651"/>
    </source>
</evidence>
<dbReference type="EMBL" id="CP056030">
    <property type="protein sequence ID" value="QKZ07690.1"/>
    <property type="molecule type" value="Genomic_DNA"/>
</dbReference>
<organism evidence="9 10">
    <name type="scientific">Pseudomonas eucalypticola</name>
    <dbReference type="NCBI Taxonomy" id="2599595"/>
    <lineage>
        <taxon>Bacteria</taxon>
        <taxon>Pseudomonadati</taxon>
        <taxon>Pseudomonadota</taxon>
        <taxon>Gammaproteobacteria</taxon>
        <taxon>Pseudomonadales</taxon>
        <taxon>Pseudomonadaceae</taxon>
        <taxon>Pseudomonas</taxon>
    </lineage>
</organism>
<protein>
    <submittedName>
        <fullName evidence="9">TRIC cation channel family protein</fullName>
    </submittedName>
</protein>
<keyword evidence="4 7" id="KW-0812">Transmembrane</keyword>
<feature type="transmembrane region" description="Helical" evidence="7">
    <location>
        <begin position="32"/>
        <end position="49"/>
    </location>
</feature>
<feature type="domain" description="Glycine transporter" evidence="8">
    <location>
        <begin position="8"/>
        <end position="81"/>
    </location>
</feature>
<name>A0A7D5HH49_9PSED</name>
<reference evidence="9 10" key="1">
    <citation type="submission" date="2020-06" db="EMBL/GenBank/DDBJ databases">
        <title>Pseudomonas eucalypticola sp. nov., an endophyte of Eucalyptus dunnii leaves with biocontrol ability of eucalyptus leaf blight.</title>
        <authorList>
            <person name="Liu Y."/>
            <person name="Song Z."/>
            <person name="Zeng H."/>
            <person name="Lu M."/>
            <person name="Wang X."/>
            <person name="Lian X."/>
            <person name="Zhang Q."/>
        </authorList>
    </citation>
    <scope>NUCLEOTIDE SEQUENCE [LARGE SCALE GENOMIC DNA]</scope>
    <source>
        <strain evidence="9 10">NP-1</strain>
    </source>
</reference>
<evidence type="ECO:0000256" key="6">
    <source>
        <dbReference type="ARBA" id="ARBA00023136"/>
    </source>
</evidence>
<sequence length="205" mass="21542">MGFEAFWYIDLLGTFVFALSGALAAIDKRLDLFGVVVIAFVTACGGGLIRDLCIGALPPAGLVNLAYLGTVGLAVALAGFFQARLLRLAQPTLFFDAIGLGFFAAFGVHKVYSLVPDVELAVLLGVVSAVGGGVLRDILLGRVPVILSKDIYASAALVGALVQLTGELQWLPVHVSAWLGIGLCTTLRMLSLRYGWNLPAIKKAP</sequence>
<feature type="transmembrane region" description="Helical" evidence="7">
    <location>
        <begin position="118"/>
        <end position="139"/>
    </location>
</feature>
<keyword evidence="6 7" id="KW-0472">Membrane</keyword>
<dbReference type="InterPro" id="IPR005115">
    <property type="entry name" value="Gly_transporter"/>
</dbReference>
<feature type="transmembrane region" description="Helical" evidence="7">
    <location>
        <begin position="93"/>
        <end position="112"/>
    </location>
</feature>
<evidence type="ECO:0000256" key="7">
    <source>
        <dbReference type="SAM" id="Phobius"/>
    </source>
</evidence>
<proteinExistence type="inferred from homology"/>
<dbReference type="GO" id="GO:0005886">
    <property type="term" value="C:plasma membrane"/>
    <property type="evidence" value="ECO:0007669"/>
    <property type="project" value="UniProtKB-SubCell"/>
</dbReference>
<gene>
    <name evidence="9" type="ORF">HWQ56_14330</name>
</gene>
<dbReference type="Proteomes" id="UP000509568">
    <property type="component" value="Chromosome"/>
</dbReference>
<evidence type="ECO:0000259" key="8">
    <source>
        <dbReference type="Pfam" id="PF03458"/>
    </source>
</evidence>
<feature type="transmembrane region" description="Helical" evidence="7">
    <location>
        <begin position="61"/>
        <end position="81"/>
    </location>
</feature>
<dbReference type="PANTHER" id="PTHR30506">
    <property type="entry name" value="INNER MEMBRANE PROTEIN"/>
    <property type="match status" value="1"/>
</dbReference>
<dbReference type="PANTHER" id="PTHR30506:SF3">
    <property type="entry name" value="UPF0126 INNER MEMBRANE PROTEIN YADS-RELATED"/>
    <property type="match status" value="1"/>
</dbReference>
<keyword evidence="10" id="KW-1185">Reference proteome</keyword>
<accession>A0A7D5HH49</accession>
<dbReference type="KEGG" id="pez:HWQ56_14330"/>
<dbReference type="AlphaFoldDB" id="A0A7D5HH49"/>
<evidence type="ECO:0000313" key="9">
    <source>
        <dbReference type="EMBL" id="QKZ07690.1"/>
    </source>
</evidence>
<evidence type="ECO:0000256" key="2">
    <source>
        <dbReference type="ARBA" id="ARBA00008193"/>
    </source>
</evidence>
<keyword evidence="3" id="KW-1003">Cell membrane</keyword>
<evidence type="ECO:0000256" key="4">
    <source>
        <dbReference type="ARBA" id="ARBA00022692"/>
    </source>
</evidence>
<feature type="transmembrane region" description="Helical" evidence="7">
    <location>
        <begin position="6"/>
        <end position="25"/>
    </location>
</feature>
<evidence type="ECO:0000256" key="3">
    <source>
        <dbReference type="ARBA" id="ARBA00022475"/>
    </source>
</evidence>
<evidence type="ECO:0000313" key="10">
    <source>
        <dbReference type="Proteomes" id="UP000509568"/>
    </source>
</evidence>